<keyword evidence="3" id="KW-1185">Reference proteome</keyword>
<dbReference type="PANTHER" id="PTHR33116:SF80">
    <property type="entry name" value="REVERSE TRANSCRIPTASE ZINC-BINDING DOMAIN-CONTAINING PROTEIN"/>
    <property type="match status" value="1"/>
</dbReference>
<reference evidence="2 3" key="1">
    <citation type="submission" date="2024-01" db="EMBL/GenBank/DDBJ databases">
        <title>The complete chloroplast genome sequence of Lithospermum erythrorhizon: insights into the phylogenetic relationship among Boraginaceae species and the maternal lineages of purple gromwells.</title>
        <authorList>
            <person name="Okada T."/>
            <person name="Watanabe K."/>
        </authorList>
    </citation>
    <scope>NUCLEOTIDE SEQUENCE [LARGE SCALE GENOMIC DNA]</scope>
</reference>
<dbReference type="InterPro" id="IPR043502">
    <property type="entry name" value="DNA/RNA_pol_sf"/>
</dbReference>
<evidence type="ECO:0000313" key="3">
    <source>
        <dbReference type="Proteomes" id="UP001454036"/>
    </source>
</evidence>
<protein>
    <recommendedName>
        <fullName evidence="1">Reverse transcriptase domain-containing protein</fullName>
    </recommendedName>
</protein>
<name>A0AAV3PNR2_LITER</name>
<evidence type="ECO:0000313" key="2">
    <source>
        <dbReference type="EMBL" id="GAA0152758.1"/>
    </source>
</evidence>
<feature type="domain" description="Reverse transcriptase" evidence="1">
    <location>
        <begin position="1"/>
        <end position="151"/>
    </location>
</feature>
<gene>
    <name evidence="2" type="ORF">LIER_37555</name>
</gene>
<proteinExistence type="predicted"/>
<comment type="caution">
    <text evidence="2">The sequence shown here is derived from an EMBL/GenBank/DDBJ whole genome shotgun (WGS) entry which is preliminary data.</text>
</comment>
<dbReference type="Proteomes" id="UP001454036">
    <property type="component" value="Unassembled WGS sequence"/>
</dbReference>
<dbReference type="EMBL" id="BAABME010018140">
    <property type="protein sequence ID" value="GAA0152758.1"/>
    <property type="molecule type" value="Genomic_DNA"/>
</dbReference>
<dbReference type="PANTHER" id="PTHR33116">
    <property type="entry name" value="REVERSE TRANSCRIPTASE ZINC-BINDING DOMAIN-CONTAINING PROTEIN-RELATED-RELATED"/>
    <property type="match status" value="1"/>
</dbReference>
<dbReference type="AlphaFoldDB" id="A0AAV3PNR2"/>
<accession>A0AAV3PNR2</accession>
<organism evidence="2 3">
    <name type="scientific">Lithospermum erythrorhizon</name>
    <name type="common">Purple gromwell</name>
    <name type="synonym">Lithospermum officinale var. erythrorhizon</name>
    <dbReference type="NCBI Taxonomy" id="34254"/>
    <lineage>
        <taxon>Eukaryota</taxon>
        <taxon>Viridiplantae</taxon>
        <taxon>Streptophyta</taxon>
        <taxon>Embryophyta</taxon>
        <taxon>Tracheophyta</taxon>
        <taxon>Spermatophyta</taxon>
        <taxon>Magnoliopsida</taxon>
        <taxon>eudicotyledons</taxon>
        <taxon>Gunneridae</taxon>
        <taxon>Pentapetalae</taxon>
        <taxon>asterids</taxon>
        <taxon>lamiids</taxon>
        <taxon>Boraginales</taxon>
        <taxon>Boraginaceae</taxon>
        <taxon>Boraginoideae</taxon>
        <taxon>Lithospermeae</taxon>
        <taxon>Lithospermum</taxon>
    </lineage>
</organism>
<dbReference type="InterPro" id="IPR000477">
    <property type="entry name" value="RT_dom"/>
</dbReference>
<evidence type="ECO:0000259" key="1">
    <source>
        <dbReference type="PROSITE" id="PS50878"/>
    </source>
</evidence>
<dbReference type="PROSITE" id="PS50878">
    <property type="entry name" value="RT_POL"/>
    <property type="match status" value="1"/>
</dbReference>
<sequence length="210" mass="23752">MNWLKECVTSPWFSVNINGVLKGNFKSQRGLRQGDPISPYLFLIVMEGFFGMLQQMADCEHFTFHPVCSELRIINVMFVDDIFVMASADDDSLKAVKECLDRFGRVSRLKPNLDKSNMFLAGVNTEEQCRLSRLIGISLEQLPIKYLGVLVTSARITADDCKVLFERITSMIRGWQVNFLSYAGKVQLVVAMLQGIQQFWASCLPIPKGV</sequence>
<dbReference type="SUPFAM" id="SSF56672">
    <property type="entry name" value="DNA/RNA polymerases"/>
    <property type="match status" value="1"/>
</dbReference>
<dbReference type="Pfam" id="PF00078">
    <property type="entry name" value="RVT_1"/>
    <property type="match status" value="1"/>
</dbReference>